<dbReference type="RefSeq" id="WP_151471384.1">
    <property type="nucleotide sequence ID" value="NZ_WBKG01000021.1"/>
</dbReference>
<keyword evidence="2" id="KW-0812">Transmembrane</keyword>
<reference evidence="4 5" key="1">
    <citation type="submission" date="2019-09" db="EMBL/GenBank/DDBJ databases">
        <title>Isolation and identification of active actinomycetes.</title>
        <authorList>
            <person name="Yu Z."/>
            <person name="Han C."/>
            <person name="Yu B."/>
        </authorList>
    </citation>
    <scope>NUCLEOTIDE SEQUENCE [LARGE SCALE GENOMIC DNA]</scope>
    <source>
        <strain evidence="4 5">NEAU-H2</strain>
    </source>
</reference>
<comment type="caution">
    <text evidence="4">The sequence shown here is derived from an EMBL/GenBank/DDBJ whole genome shotgun (WGS) entry which is preliminary data.</text>
</comment>
<dbReference type="FunFam" id="3.60.40.10:FF:000058">
    <property type="entry name" value="Stage II sporulation protein E"/>
    <property type="match status" value="1"/>
</dbReference>
<sequence>MARPGVWLWLERRRRLLPALLLLLAAVIDFVTPEDVSAAALYAAAVLMAAPLLSLRGTIVTGVCALLVDLAMFVHFGRHRSPPEASELTMIATVSVIAVFLNRLLYHLQAQLSSARDIAVAVQRAVLPDPPKASGPLRFAARYEAAQADAQIGGDLYAVVDTPFGVRCMIGDVRGKGLGAVRAVAASIGTFREAALREPGLIELVERLERAATRETQQPGSETELEGFITSVVVEFSRRKREVRLVNRGHPAPVLFLPDAVRYVEPSRPAPALGMAALAPGPEPVDTLAFPEGATLLLYTDGLTEARDERGVFYDPVGRFAGSRYARPDALLDAVLADVHRHTGGRRADDMALLAITHAHGSA</sequence>
<dbReference type="Gene3D" id="3.60.40.10">
    <property type="entry name" value="PPM-type phosphatase domain"/>
    <property type="match status" value="1"/>
</dbReference>
<protein>
    <submittedName>
        <fullName evidence="4">Serine/threonine-protein phosphatase</fullName>
    </submittedName>
</protein>
<accession>A0A7J5DC86</accession>
<feature type="transmembrane region" description="Helical" evidence="2">
    <location>
        <begin position="88"/>
        <end position="106"/>
    </location>
</feature>
<keyword evidence="2" id="KW-1133">Transmembrane helix</keyword>
<keyword evidence="2" id="KW-0472">Membrane</keyword>
<evidence type="ECO:0000256" key="1">
    <source>
        <dbReference type="ARBA" id="ARBA00022801"/>
    </source>
</evidence>
<evidence type="ECO:0000313" key="5">
    <source>
        <dbReference type="Proteomes" id="UP000442990"/>
    </source>
</evidence>
<organism evidence="4 5">
    <name type="scientific">Streptomyces triticiradicis</name>
    <dbReference type="NCBI Taxonomy" id="2651189"/>
    <lineage>
        <taxon>Bacteria</taxon>
        <taxon>Bacillati</taxon>
        <taxon>Actinomycetota</taxon>
        <taxon>Actinomycetes</taxon>
        <taxon>Kitasatosporales</taxon>
        <taxon>Streptomycetaceae</taxon>
        <taxon>Streptomyces</taxon>
    </lineage>
</organism>
<dbReference type="AlphaFoldDB" id="A0A7J5DC86"/>
<dbReference type="InterPro" id="IPR001932">
    <property type="entry name" value="PPM-type_phosphatase-like_dom"/>
</dbReference>
<evidence type="ECO:0000259" key="3">
    <source>
        <dbReference type="SMART" id="SM00331"/>
    </source>
</evidence>
<keyword evidence="1" id="KW-0378">Hydrolase</keyword>
<dbReference type="InterPro" id="IPR036457">
    <property type="entry name" value="PPM-type-like_dom_sf"/>
</dbReference>
<name>A0A7J5DC86_9ACTN</name>
<evidence type="ECO:0000313" key="4">
    <source>
        <dbReference type="EMBL" id="KAB1986119.1"/>
    </source>
</evidence>
<keyword evidence="5" id="KW-1185">Reference proteome</keyword>
<dbReference type="PANTHER" id="PTHR43156:SF2">
    <property type="entry name" value="STAGE II SPORULATION PROTEIN E"/>
    <property type="match status" value="1"/>
</dbReference>
<gene>
    <name evidence="4" type="ORF">F8144_23690</name>
</gene>
<proteinExistence type="predicted"/>
<dbReference type="Proteomes" id="UP000442990">
    <property type="component" value="Unassembled WGS sequence"/>
</dbReference>
<feature type="domain" description="PPM-type phosphatase" evidence="3">
    <location>
        <begin position="137"/>
        <end position="358"/>
    </location>
</feature>
<dbReference type="GO" id="GO:0016791">
    <property type="term" value="F:phosphatase activity"/>
    <property type="evidence" value="ECO:0007669"/>
    <property type="project" value="TreeGrafter"/>
</dbReference>
<feature type="transmembrane region" description="Helical" evidence="2">
    <location>
        <begin position="57"/>
        <end position="76"/>
    </location>
</feature>
<evidence type="ECO:0000256" key="2">
    <source>
        <dbReference type="SAM" id="Phobius"/>
    </source>
</evidence>
<dbReference type="Pfam" id="PF07228">
    <property type="entry name" value="SpoIIE"/>
    <property type="match status" value="1"/>
</dbReference>
<dbReference type="PANTHER" id="PTHR43156">
    <property type="entry name" value="STAGE II SPORULATION PROTEIN E-RELATED"/>
    <property type="match status" value="1"/>
</dbReference>
<dbReference type="InterPro" id="IPR052016">
    <property type="entry name" value="Bact_Sigma-Reg"/>
</dbReference>
<dbReference type="SMART" id="SM00331">
    <property type="entry name" value="PP2C_SIG"/>
    <property type="match status" value="1"/>
</dbReference>
<dbReference type="EMBL" id="WBKG01000021">
    <property type="protein sequence ID" value="KAB1986119.1"/>
    <property type="molecule type" value="Genomic_DNA"/>
</dbReference>